<proteinExistence type="inferred from homology"/>
<dbReference type="OrthoDB" id="5337378at2759"/>
<dbReference type="PANTHER" id="PTHR11042:SF185">
    <property type="entry name" value="WEE1-LIKE PROTEIN KINASE"/>
    <property type="match status" value="1"/>
</dbReference>
<keyword evidence="4 19" id="KW-0235">DNA replication</keyword>
<keyword evidence="9 19" id="KW-0862">Zinc</keyword>
<dbReference type="EMBL" id="CADEPI010000229">
    <property type="protein sequence ID" value="CAB3381247.1"/>
    <property type="molecule type" value="Genomic_DNA"/>
</dbReference>
<dbReference type="CDD" id="cd04476">
    <property type="entry name" value="RPA1_DBD_C"/>
    <property type="match status" value="1"/>
</dbReference>
<dbReference type="PROSITE" id="PS00108">
    <property type="entry name" value="PROTEIN_KINASE_ST"/>
    <property type="match status" value="1"/>
</dbReference>
<comment type="function">
    <text evidence="16 19">As part of the heterotrimeric replication protein A complex (RPA/RP-A), binds and stabilizes single-stranded DNA intermediates, that form during DNA replication or upon DNA stress. It prevents their reannealing and in parallel, recruits and activates different proteins and complexes involved in DNA metabolism. Thereby, it plays an essential role both in DNA replication and the cellular response to DNA damage.</text>
</comment>
<comment type="similarity">
    <text evidence="2 19">Belongs to the replication factor A protein 1 family.</text>
</comment>
<dbReference type="InterPro" id="IPR012340">
    <property type="entry name" value="NA-bd_OB-fold"/>
</dbReference>
<dbReference type="PROSITE" id="PS50011">
    <property type="entry name" value="PROTEIN_KINASE_DOM"/>
    <property type="match status" value="1"/>
</dbReference>
<evidence type="ECO:0000256" key="4">
    <source>
        <dbReference type="ARBA" id="ARBA00022705"/>
    </source>
</evidence>
<dbReference type="InterPro" id="IPR008271">
    <property type="entry name" value="Ser/Thr_kinase_AS"/>
</dbReference>
<evidence type="ECO:0000256" key="12">
    <source>
        <dbReference type="ARBA" id="ARBA00023125"/>
    </source>
</evidence>
<feature type="region of interest" description="Disordered" evidence="21">
    <location>
        <begin position="664"/>
        <end position="693"/>
    </location>
</feature>
<name>A0A8S1DMG8_9INSE</name>
<dbReference type="GO" id="GO:0006260">
    <property type="term" value="P:DNA replication"/>
    <property type="evidence" value="ECO:0007669"/>
    <property type="project" value="UniProtKB-KW"/>
</dbReference>
<dbReference type="Pfam" id="PF08646">
    <property type="entry name" value="Rep_fac-A_C"/>
    <property type="match status" value="1"/>
</dbReference>
<comment type="similarity">
    <text evidence="15">Belongs to the protein kinase superfamily. Ser/Thr protein kinase family. GCN2 subfamily.</text>
</comment>
<keyword evidence="12 19" id="KW-0238">DNA-binding</keyword>
<feature type="compositionally biased region" description="Basic and acidic residues" evidence="21">
    <location>
        <begin position="799"/>
        <end position="811"/>
    </location>
</feature>
<dbReference type="InterPro" id="IPR050339">
    <property type="entry name" value="CC_SR_Kinase"/>
</dbReference>
<evidence type="ECO:0000256" key="3">
    <source>
        <dbReference type="ARBA" id="ARBA00022679"/>
    </source>
</evidence>
<comment type="subunit">
    <text evidence="17 19">Component of the heterotrimeric canonical replication protein A complex (RPA).</text>
</comment>
<dbReference type="Pfam" id="PF16900">
    <property type="entry name" value="REPA_OB_2"/>
    <property type="match status" value="1"/>
</dbReference>
<evidence type="ECO:0000256" key="10">
    <source>
        <dbReference type="ARBA" id="ARBA00022840"/>
    </source>
</evidence>
<keyword evidence="20" id="KW-0175">Coiled coil</keyword>
<dbReference type="FunFam" id="3.30.200.20:FF:000115">
    <property type="entry name" value="Wee1-like kinase 2"/>
    <property type="match status" value="1"/>
</dbReference>
<dbReference type="GO" id="GO:0003677">
    <property type="term" value="F:DNA binding"/>
    <property type="evidence" value="ECO:0007669"/>
    <property type="project" value="UniProtKB-KW"/>
</dbReference>
<dbReference type="InterPro" id="IPR017441">
    <property type="entry name" value="Protein_kinase_ATP_BS"/>
</dbReference>
<dbReference type="GO" id="GO:0005524">
    <property type="term" value="F:ATP binding"/>
    <property type="evidence" value="ECO:0007669"/>
    <property type="project" value="UniProtKB-UniRule"/>
</dbReference>
<dbReference type="Gene3D" id="1.10.510.10">
    <property type="entry name" value="Transferase(Phosphotransferase) domain 1"/>
    <property type="match status" value="1"/>
</dbReference>
<dbReference type="InterPro" id="IPR011009">
    <property type="entry name" value="Kinase-like_dom_sf"/>
</dbReference>
<evidence type="ECO:0000256" key="11">
    <source>
        <dbReference type="ARBA" id="ARBA00022842"/>
    </source>
</evidence>
<accession>A0A8S1DMG8</accession>
<keyword evidence="3" id="KW-0808">Transferase</keyword>
<dbReference type="PROSITE" id="PS00107">
    <property type="entry name" value="PROTEIN_KINASE_ATP"/>
    <property type="match status" value="1"/>
</dbReference>
<evidence type="ECO:0000256" key="14">
    <source>
        <dbReference type="ARBA" id="ARBA00023242"/>
    </source>
</evidence>
<evidence type="ECO:0000256" key="16">
    <source>
        <dbReference type="ARBA" id="ARBA00058595"/>
    </source>
</evidence>
<dbReference type="InterPro" id="IPR031657">
    <property type="entry name" value="REPA_OB_2"/>
</dbReference>
<dbReference type="SUPFAM" id="SSF56112">
    <property type="entry name" value="Protein kinase-like (PK-like)"/>
    <property type="match status" value="1"/>
</dbReference>
<feature type="coiled-coil region" evidence="20">
    <location>
        <begin position="623"/>
        <end position="650"/>
    </location>
</feature>
<keyword evidence="24" id="KW-1185">Reference proteome</keyword>
<dbReference type="Pfam" id="PF04057">
    <property type="entry name" value="Rep-A_N"/>
    <property type="match status" value="1"/>
</dbReference>
<feature type="domain" description="Protein kinase" evidence="22">
    <location>
        <begin position="329"/>
        <end position="611"/>
    </location>
</feature>
<evidence type="ECO:0000313" key="24">
    <source>
        <dbReference type="Proteomes" id="UP000494165"/>
    </source>
</evidence>
<dbReference type="Gene3D" id="2.40.50.140">
    <property type="entry name" value="Nucleic acid-binding proteins"/>
    <property type="match status" value="4"/>
</dbReference>
<reference evidence="23 24" key="1">
    <citation type="submission" date="2020-04" db="EMBL/GenBank/DDBJ databases">
        <authorList>
            <person name="Alioto T."/>
            <person name="Alioto T."/>
            <person name="Gomez Garrido J."/>
        </authorList>
    </citation>
    <scope>NUCLEOTIDE SEQUENCE [LARGE SCALE GENOMIC DNA]</scope>
</reference>
<dbReference type="InterPro" id="IPR007199">
    <property type="entry name" value="Rep_factor-A_N"/>
</dbReference>
<dbReference type="InterPro" id="IPR004591">
    <property type="entry name" value="Rfa1"/>
</dbReference>
<protein>
    <recommendedName>
        <fullName evidence="19">Replication protein A subunit</fullName>
    </recommendedName>
</protein>
<evidence type="ECO:0000256" key="5">
    <source>
        <dbReference type="ARBA" id="ARBA00022723"/>
    </source>
</evidence>
<evidence type="ECO:0000256" key="8">
    <source>
        <dbReference type="ARBA" id="ARBA00022777"/>
    </source>
</evidence>
<comment type="caution">
    <text evidence="23">The sequence shown here is derived from an EMBL/GenBank/DDBJ whole genome shotgun (WGS) entry which is preliminary data.</text>
</comment>
<dbReference type="FunFam" id="2.40.50.140:FF:000041">
    <property type="entry name" value="Replication protein A subunit"/>
    <property type="match status" value="1"/>
</dbReference>
<evidence type="ECO:0000256" key="17">
    <source>
        <dbReference type="ARBA" id="ARBA00062035"/>
    </source>
</evidence>
<evidence type="ECO:0000256" key="2">
    <source>
        <dbReference type="ARBA" id="ARBA00005690"/>
    </source>
</evidence>
<dbReference type="SUPFAM" id="SSF50249">
    <property type="entry name" value="Nucleic acid-binding proteins"/>
    <property type="match status" value="4"/>
</dbReference>
<evidence type="ECO:0000259" key="22">
    <source>
        <dbReference type="PROSITE" id="PS50011"/>
    </source>
</evidence>
<evidence type="ECO:0000256" key="20">
    <source>
        <dbReference type="SAM" id="Coils"/>
    </source>
</evidence>
<dbReference type="GO" id="GO:0008270">
    <property type="term" value="F:zinc ion binding"/>
    <property type="evidence" value="ECO:0007669"/>
    <property type="project" value="UniProtKB-KW"/>
</dbReference>
<keyword evidence="6 18" id="KW-0547">Nucleotide-binding</keyword>
<dbReference type="GO" id="GO:0006281">
    <property type="term" value="P:DNA repair"/>
    <property type="evidence" value="ECO:0007669"/>
    <property type="project" value="InterPro"/>
</dbReference>
<dbReference type="SMART" id="SM00220">
    <property type="entry name" value="S_TKc"/>
    <property type="match status" value="1"/>
</dbReference>
<dbReference type="Pfam" id="PF00069">
    <property type="entry name" value="Pkinase"/>
    <property type="match status" value="1"/>
</dbReference>
<evidence type="ECO:0000256" key="13">
    <source>
        <dbReference type="ARBA" id="ARBA00023137"/>
    </source>
</evidence>
<evidence type="ECO:0000256" key="19">
    <source>
        <dbReference type="RuleBase" id="RU364130"/>
    </source>
</evidence>
<dbReference type="PANTHER" id="PTHR11042">
    <property type="entry name" value="EUKARYOTIC TRANSLATION INITIATION FACTOR 2-ALPHA KINASE EIF2-ALPHA KINASE -RELATED"/>
    <property type="match status" value="1"/>
</dbReference>
<gene>
    <name evidence="23" type="ORF">CLODIP_2_CD02701</name>
</gene>
<dbReference type="GO" id="GO:0004713">
    <property type="term" value="F:protein tyrosine kinase activity"/>
    <property type="evidence" value="ECO:0007669"/>
    <property type="project" value="UniProtKB-KW"/>
</dbReference>
<keyword evidence="11" id="KW-0460">Magnesium</keyword>
<dbReference type="InterPro" id="IPR013955">
    <property type="entry name" value="Rep_factor-A_C"/>
</dbReference>
<dbReference type="NCBIfam" id="TIGR00617">
    <property type="entry name" value="rpa1"/>
    <property type="match status" value="1"/>
</dbReference>
<dbReference type="GO" id="GO:0005634">
    <property type="term" value="C:nucleus"/>
    <property type="evidence" value="ECO:0007669"/>
    <property type="project" value="UniProtKB-SubCell"/>
</dbReference>
<keyword evidence="7 19" id="KW-0863">Zinc-finger</keyword>
<comment type="subcellular location">
    <subcellularLocation>
        <location evidence="1 19">Nucleus</location>
    </subcellularLocation>
</comment>
<dbReference type="Gene3D" id="3.30.200.20">
    <property type="entry name" value="Phosphorylase Kinase, domain 1"/>
    <property type="match status" value="1"/>
</dbReference>
<evidence type="ECO:0000256" key="7">
    <source>
        <dbReference type="ARBA" id="ARBA00022771"/>
    </source>
</evidence>
<dbReference type="FunFam" id="2.40.50.140:FF:000064">
    <property type="entry name" value="Replication protein A subunit"/>
    <property type="match status" value="1"/>
</dbReference>
<feature type="region of interest" description="Disordered" evidence="21">
    <location>
        <begin position="167"/>
        <end position="203"/>
    </location>
</feature>
<keyword evidence="14 19" id="KW-0539">Nucleus</keyword>
<evidence type="ECO:0000256" key="9">
    <source>
        <dbReference type="ARBA" id="ARBA00022833"/>
    </source>
</evidence>
<evidence type="ECO:0000256" key="6">
    <source>
        <dbReference type="ARBA" id="ARBA00022741"/>
    </source>
</evidence>
<dbReference type="InterPro" id="IPR000719">
    <property type="entry name" value="Prot_kinase_dom"/>
</dbReference>
<feature type="compositionally biased region" description="Low complexity" evidence="21">
    <location>
        <begin position="176"/>
        <end position="185"/>
    </location>
</feature>
<dbReference type="FunFam" id="2.40.50.140:FF:000090">
    <property type="entry name" value="Replication protein A subunit"/>
    <property type="match status" value="1"/>
</dbReference>
<dbReference type="Proteomes" id="UP000494165">
    <property type="component" value="Unassembled WGS sequence"/>
</dbReference>
<keyword evidence="5 19" id="KW-0479">Metal-binding</keyword>
<dbReference type="InterPro" id="IPR047192">
    <property type="entry name" value="Euk_RPA1_DBD_C"/>
</dbReference>
<feature type="binding site" evidence="18">
    <location>
        <position position="358"/>
    </location>
    <ligand>
        <name>ATP</name>
        <dbReference type="ChEBI" id="CHEBI:30616"/>
    </ligand>
</feature>
<dbReference type="CDD" id="cd04475">
    <property type="entry name" value="RPA1_DBD_B"/>
    <property type="match status" value="1"/>
</dbReference>
<evidence type="ECO:0000313" key="23">
    <source>
        <dbReference type="EMBL" id="CAB3381247.1"/>
    </source>
</evidence>
<evidence type="ECO:0000256" key="18">
    <source>
        <dbReference type="PROSITE-ProRule" id="PRU10141"/>
    </source>
</evidence>
<keyword evidence="13" id="KW-0829">Tyrosine-protein kinase</keyword>
<keyword evidence="8" id="KW-0418">Kinase</keyword>
<evidence type="ECO:0000256" key="15">
    <source>
        <dbReference type="ARBA" id="ARBA00037982"/>
    </source>
</evidence>
<dbReference type="GO" id="GO:0005737">
    <property type="term" value="C:cytoplasm"/>
    <property type="evidence" value="ECO:0007669"/>
    <property type="project" value="TreeGrafter"/>
</dbReference>
<evidence type="ECO:0000256" key="1">
    <source>
        <dbReference type="ARBA" id="ARBA00004123"/>
    </source>
</evidence>
<dbReference type="GO" id="GO:0006310">
    <property type="term" value="P:DNA recombination"/>
    <property type="evidence" value="ECO:0007669"/>
    <property type="project" value="InterPro"/>
</dbReference>
<dbReference type="CDD" id="cd04474">
    <property type="entry name" value="RPA1_DBD_A"/>
    <property type="match status" value="1"/>
</dbReference>
<feature type="region of interest" description="Disordered" evidence="21">
    <location>
        <begin position="793"/>
        <end position="852"/>
    </location>
</feature>
<keyword evidence="10 18" id="KW-0067">ATP-binding</keyword>
<sequence length="1286" mass="144130">MEPRSLLPACSLPCCATQKHKHKPFLLSSAKFNCGVCILTRLEREKSFNNCQLYDLARPEVSRGIHYPLQKYGIPGLFKAFSSCATTWVLVTQTVVATTLSQKKLDFDSHDESAEDPFYKSDDKLSFPDDMGITSSPLSHHSRLKSPRKVKRHVRCSFRKWKVDDEMDVDNPSSPPLQQRSSSRRAWAAPDAASTPSFSPPSKKVTALRLFDTPSTPRTIFEKCKISGNPASWLDDSRAIRNLADRAIANTNPFTPEVLRKNIRKRPRSTTNINSLHSSANSVNASLQSMEDSMLRASTSMVDDEDECSQPRKRYAIHQSNIPRYHKEFLELEIIGSGEFGSVFKCINRLDGVTYAIKRSIRPIAGSSDEQRALNEVYAHAVLGSHPHVVRYYSAWGEDNHMIIQNEYCGGGSLADHLHKLRAAGAGLPLMPERELCRIMLHVSRGLHFIHRAGLVHLDIKPGNIFMAQEVKVVTVNALNSSGEATEEEDPQFDSEKDEVTYKIGDLGHVTSIDAPKVEDGDCRYLPKELLNDDHNHLTKADIFSLGLTIYDAAGAGPLPKNGDDWHAYRDGKLPALPYISSSLNDLIKSMVQPNPVERPSASQVANHPSISDSAFEGMNMREVDLQRQIKDQELKTQLLEKKLKTANRIIKMSQELRSLPFTDEDALDDNSNVKQPAELKPSKSRLVGSRTKRSRRKHQGIIALKKVSKNGEHERYRVNISDGVHFLSSGVLASQLNAKVESGDLVEYTIVTLKHTINSSIKGKSGSGDRNILIILDCEVVVHGSEVNEKIGNPTAVSEKDKADASERENGNVNHAPETSRAAEESRPSPSKPIVNRDLSPVGQQPMKRPRLDMGAHENNIRPIMSINPFQNKWVIKARVMSKPPIKSWTNNRGSGKLFSLELKDSEKFYDSIQEGKVYLIGNCTVKTANKKFSNLKHDYELTFNRDTFFNEIEDDSSLPVMEFQNVTIESLKNLAIDTIVDVVAVCQVTSDVQTLMSRASQRELKKRDITLVDDSKHAVTLTLWGEQAENFDGSNNPVVAIRNALVKEFQGNKSLSTGHSAVIAINPDIQVSHHLKGWYENYGYNMTFSGVSDGTPGAPKHGYEPWKNLISVKEEQLGNGEKPDYLGVVVHVLAIKRDNCYYLACPKPECKKKVIDNGDGSFFCNKCNLRYEDCNPRLIVSLNVADWTSNTWVTLFDEEAKQMLGITDNKAFVKLQEDNQEAYNAIFDAARFKQLQLKLRIKMEVYSDEKRIKSSVVKMEQLDLTSHNARLLSEINEMRVQLNV</sequence>
<evidence type="ECO:0000256" key="21">
    <source>
        <dbReference type="SAM" id="MobiDB-lite"/>
    </source>
</evidence>
<organism evidence="23 24">
    <name type="scientific">Cloeon dipterum</name>
    <dbReference type="NCBI Taxonomy" id="197152"/>
    <lineage>
        <taxon>Eukaryota</taxon>
        <taxon>Metazoa</taxon>
        <taxon>Ecdysozoa</taxon>
        <taxon>Arthropoda</taxon>
        <taxon>Hexapoda</taxon>
        <taxon>Insecta</taxon>
        <taxon>Pterygota</taxon>
        <taxon>Palaeoptera</taxon>
        <taxon>Ephemeroptera</taxon>
        <taxon>Pisciforma</taxon>
        <taxon>Baetidae</taxon>
        <taxon>Cloeon</taxon>
    </lineage>
</organism>